<dbReference type="InterPro" id="IPR001841">
    <property type="entry name" value="Znf_RING"/>
</dbReference>
<keyword evidence="1" id="KW-0479">Metal-binding</keyword>
<dbReference type="Pfam" id="PF13639">
    <property type="entry name" value="zf-RING_2"/>
    <property type="match status" value="1"/>
</dbReference>
<evidence type="ECO:0000259" key="3">
    <source>
        <dbReference type="PROSITE" id="PS50089"/>
    </source>
</evidence>
<dbReference type="GO" id="GO:0008270">
    <property type="term" value="F:zinc ion binding"/>
    <property type="evidence" value="ECO:0007669"/>
    <property type="project" value="UniProtKB-KW"/>
</dbReference>
<dbReference type="Gene3D" id="3.30.40.10">
    <property type="entry name" value="Zinc/RING finger domain, C3HC4 (zinc finger)"/>
    <property type="match status" value="1"/>
</dbReference>
<protein>
    <submittedName>
        <fullName evidence="4">RING finger domain-containing protein</fullName>
    </submittedName>
</protein>
<dbReference type="SMART" id="SM00184">
    <property type="entry name" value="RING"/>
    <property type="match status" value="1"/>
</dbReference>
<dbReference type="STRING" id="5762.D2VB70"/>
<keyword evidence="1" id="KW-0862">Zinc</keyword>
<dbReference type="CDD" id="cd16454">
    <property type="entry name" value="RING-H2_PA-TM-RING"/>
    <property type="match status" value="1"/>
</dbReference>
<dbReference type="SUPFAM" id="SSF57850">
    <property type="entry name" value="RING/U-box"/>
    <property type="match status" value="1"/>
</dbReference>
<dbReference type="GeneID" id="8858968"/>
<dbReference type="PANTHER" id="PTHR46400:SF5">
    <property type="entry name" value="RING-TYPE DOMAIN-CONTAINING PROTEIN"/>
    <property type="match status" value="1"/>
</dbReference>
<sequence>MFHQFNRHQQPRNDQQQQQQFNPLDGIDCIVCQQLIFDLSERDEEIRLIKEEKQLEIERLRREIQTLQEENARLSNENKKLKERSKKQKEVIRDATVQPPQQFLFGQQTQPQPQTQISPQQKFVYRPPTQPGSESVSVYSSTDPIRPTSLFSNTTTTPEKRNNLNLASKSVLLKQDTYLENSPPRVVPIKKKTEKKQEISREIDPLEYGNRDQFNQVLQNQRNVFRPALVNQTPIEQQLYIPVQQSVTRQPRLPPQSRQPKLPIVQERQNLNHSIHDDEEYARKLQEELFLEDANPPPLNHHHNLFPLQHHHQNHHHANQLILQPFTNQHEEPRQDNFDSYEHNLEAFEDVVVPLKREIWNKLPTSRLIEGEECPICQTDVCRGQWSTTLPCEHFFHSECIGKWFERKHTCPVCRHDLQ</sequence>
<dbReference type="InParanoid" id="D2VB70"/>
<evidence type="ECO:0000313" key="4">
    <source>
        <dbReference type="EMBL" id="EFC45856.1"/>
    </source>
</evidence>
<dbReference type="PROSITE" id="PS50089">
    <property type="entry name" value="ZF_RING_2"/>
    <property type="match status" value="1"/>
</dbReference>
<evidence type="ECO:0000256" key="1">
    <source>
        <dbReference type="PROSITE-ProRule" id="PRU00175"/>
    </source>
</evidence>
<proteinExistence type="predicted"/>
<organism evidence="5">
    <name type="scientific">Naegleria gruberi</name>
    <name type="common">Amoeba</name>
    <dbReference type="NCBI Taxonomy" id="5762"/>
    <lineage>
        <taxon>Eukaryota</taxon>
        <taxon>Discoba</taxon>
        <taxon>Heterolobosea</taxon>
        <taxon>Tetramitia</taxon>
        <taxon>Eutetramitia</taxon>
        <taxon>Vahlkampfiidae</taxon>
        <taxon>Naegleria</taxon>
    </lineage>
</organism>
<evidence type="ECO:0000256" key="2">
    <source>
        <dbReference type="SAM" id="MobiDB-lite"/>
    </source>
</evidence>
<feature type="region of interest" description="Disordered" evidence="2">
    <location>
        <begin position="75"/>
        <end position="99"/>
    </location>
</feature>
<dbReference type="AlphaFoldDB" id="D2VB70"/>
<evidence type="ECO:0000313" key="5">
    <source>
        <dbReference type="Proteomes" id="UP000006671"/>
    </source>
</evidence>
<reference evidence="4 5" key="1">
    <citation type="journal article" date="2010" name="Cell">
        <title>The genome of Naegleria gruberi illuminates early eukaryotic versatility.</title>
        <authorList>
            <person name="Fritz-Laylin L.K."/>
            <person name="Prochnik S.E."/>
            <person name="Ginger M.L."/>
            <person name="Dacks J.B."/>
            <person name="Carpenter M.L."/>
            <person name="Field M.C."/>
            <person name="Kuo A."/>
            <person name="Paredez A."/>
            <person name="Chapman J."/>
            <person name="Pham J."/>
            <person name="Shu S."/>
            <person name="Neupane R."/>
            <person name="Cipriano M."/>
            <person name="Mancuso J."/>
            <person name="Tu H."/>
            <person name="Salamov A."/>
            <person name="Lindquist E."/>
            <person name="Shapiro H."/>
            <person name="Lucas S."/>
            <person name="Grigoriev I.V."/>
            <person name="Cande W.Z."/>
            <person name="Fulton C."/>
            <person name="Rokhsar D.S."/>
            <person name="Dawson S.C."/>
        </authorList>
    </citation>
    <scope>NUCLEOTIDE SEQUENCE [LARGE SCALE GENOMIC DNA]</scope>
    <source>
        <strain evidence="4 5">NEG-M</strain>
    </source>
</reference>
<dbReference type="VEuPathDB" id="AmoebaDB:NAEGRDRAFT_79281"/>
<feature type="domain" description="RING-type" evidence="3">
    <location>
        <begin position="374"/>
        <end position="415"/>
    </location>
</feature>
<dbReference type="eggNOG" id="KOG0800">
    <property type="taxonomic scope" value="Eukaryota"/>
</dbReference>
<dbReference type="Proteomes" id="UP000006671">
    <property type="component" value="Unassembled WGS sequence"/>
</dbReference>
<dbReference type="GO" id="GO:0046621">
    <property type="term" value="P:negative regulation of organ growth"/>
    <property type="evidence" value="ECO:0007669"/>
    <property type="project" value="InterPro"/>
</dbReference>
<dbReference type="PANTHER" id="PTHR46400">
    <property type="entry name" value="RING/U-BOX SUPERFAMILY PROTEIN"/>
    <property type="match status" value="1"/>
</dbReference>
<keyword evidence="5" id="KW-1185">Reference proteome</keyword>
<dbReference type="InterPro" id="IPR033276">
    <property type="entry name" value="BB"/>
</dbReference>
<dbReference type="OMA" id="NQHEEPR"/>
<dbReference type="GO" id="GO:0004842">
    <property type="term" value="F:ubiquitin-protein transferase activity"/>
    <property type="evidence" value="ECO:0007669"/>
    <property type="project" value="InterPro"/>
</dbReference>
<dbReference type="RefSeq" id="XP_002678600.1">
    <property type="nucleotide sequence ID" value="XM_002678554.1"/>
</dbReference>
<name>D2VB70_NAEGR</name>
<gene>
    <name evidence="4" type="ORF">NAEGRDRAFT_79281</name>
</gene>
<dbReference type="OrthoDB" id="8062037at2759"/>
<keyword evidence="1" id="KW-0863">Zinc-finger</keyword>
<dbReference type="KEGG" id="ngr:NAEGRDRAFT_79281"/>
<dbReference type="InterPro" id="IPR013083">
    <property type="entry name" value="Znf_RING/FYVE/PHD"/>
</dbReference>
<dbReference type="GO" id="GO:0016567">
    <property type="term" value="P:protein ubiquitination"/>
    <property type="evidence" value="ECO:0007669"/>
    <property type="project" value="InterPro"/>
</dbReference>
<dbReference type="EMBL" id="GG738861">
    <property type="protein sequence ID" value="EFC45856.1"/>
    <property type="molecule type" value="Genomic_DNA"/>
</dbReference>
<accession>D2VB70</accession>